<keyword evidence="2" id="KW-0464">Manganese</keyword>
<dbReference type="Gene3D" id="3.30.70.360">
    <property type="match status" value="1"/>
</dbReference>
<keyword evidence="1 3" id="KW-0378">Hydrolase</keyword>
<dbReference type="EMBL" id="JABEVU030000001">
    <property type="protein sequence ID" value="MDB0579921.1"/>
    <property type="molecule type" value="Genomic_DNA"/>
</dbReference>
<dbReference type="PIRSF" id="PIRSF005962">
    <property type="entry name" value="Pept_M20D_amidohydro"/>
    <property type="match status" value="1"/>
</dbReference>
<feature type="binding site" evidence="2">
    <location>
        <position position="368"/>
    </location>
    <ligand>
        <name>Mn(2+)</name>
        <dbReference type="ChEBI" id="CHEBI:29035"/>
        <label>2</label>
    </ligand>
</feature>
<feature type="binding site" evidence="2">
    <location>
        <position position="167"/>
    </location>
    <ligand>
        <name>Mn(2+)</name>
        <dbReference type="ChEBI" id="CHEBI:29035"/>
        <label>2</label>
    </ligand>
</feature>
<reference evidence="3 5" key="1">
    <citation type="submission" date="2015-01" db="EMBL/GenBank/DDBJ databases">
        <title>Genome sequences of high lactate-tolerant strain Salinicoccus roseus W12 with industrial interest.</title>
        <authorList>
            <person name="Wang H."/>
            <person name="Yu B."/>
        </authorList>
    </citation>
    <scope>NUCLEOTIDE SEQUENCE [LARGE SCALE GENOMIC DNA]</scope>
    <source>
        <strain evidence="3 5">W12</strain>
    </source>
</reference>
<keyword evidence="6" id="KW-1185">Reference proteome</keyword>
<feature type="binding site" evidence="2">
    <location>
        <position position="142"/>
    </location>
    <ligand>
        <name>Mn(2+)</name>
        <dbReference type="ChEBI" id="CHEBI:29035"/>
        <label>2</label>
    </ligand>
</feature>
<dbReference type="PANTHER" id="PTHR11014:SF63">
    <property type="entry name" value="METALLOPEPTIDASE, PUTATIVE (AFU_ORTHOLOGUE AFUA_6G09600)-RELATED"/>
    <property type="match status" value="1"/>
</dbReference>
<gene>
    <name evidence="4" type="ORF">F7P68_0005230</name>
    <name evidence="3" type="ORF">SN16_03905</name>
</gene>
<feature type="binding site" evidence="2">
    <location>
        <position position="108"/>
    </location>
    <ligand>
        <name>Mn(2+)</name>
        <dbReference type="ChEBI" id="CHEBI:29035"/>
        <label>2</label>
    </ligand>
</feature>
<evidence type="ECO:0000313" key="5">
    <source>
        <dbReference type="Proteomes" id="UP000031546"/>
    </source>
</evidence>
<dbReference type="PANTHER" id="PTHR11014">
    <property type="entry name" value="PEPTIDASE M20 FAMILY MEMBER"/>
    <property type="match status" value="1"/>
</dbReference>
<dbReference type="Proteomes" id="UP000527860">
    <property type="component" value="Unassembled WGS sequence"/>
</dbReference>
<feature type="binding site" evidence="2">
    <location>
        <position position="106"/>
    </location>
    <ligand>
        <name>Mn(2+)</name>
        <dbReference type="ChEBI" id="CHEBI:29035"/>
        <label>2</label>
    </ligand>
</feature>
<dbReference type="STRING" id="45670.SN16_03905"/>
<keyword evidence="2" id="KW-0479">Metal-binding</keyword>
<evidence type="ECO:0000313" key="4">
    <source>
        <dbReference type="EMBL" id="MDB0579921.1"/>
    </source>
</evidence>
<dbReference type="SUPFAM" id="SSF55031">
    <property type="entry name" value="Bacterial exopeptidase dimerisation domain"/>
    <property type="match status" value="1"/>
</dbReference>
<dbReference type="FunFam" id="3.30.70.360:FF:000001">
    <property type="entry name" value="N-acetyldiaminopimelate deacetylase"/>
    <property type="match status" value="1"/>
</dbReference>
<dbReference type="InterPro" id="IPR002933">
    <property type="entry name" value="Peptidase_M20"/>
</dbReference>
<reference evidence="4" key="3">
    <citation type="submission" date="2022-12" db="EMBL/GenBank/DDBJ databases">
        <title>Genome analysis and biological profiling of marine Salinicoccus roseus MOSEL-ME25.</title>
        <authorList>
            <person name="Mirza F.T."/>
            <person name="Xie Y."/>
            <person name="Shinwari Z.K."/>
        </authorList>
    </citation>
    <scope>NUCLEOTIDE SEQUENCE</scope>
    <source>
        <strain evidence="4">MOSEL-ME25</strain>
    </source>
</reference>
<dbReference type="NCBIfam" id="TIGR01891">
    <property type="entry name" value="amidohydrolases"/>
    <property type="match status" value="1"/>
</dbReference>
<proteinExistence type="predicted"/>
<dbReference type="Pfam" id="PF01546">
    <property type="entry name" value="Peptidase_M20"/>
    <property type="match status" value="1"/>
</dbReference>
<evidence type="ECO:0000313" key="3">
    <source>
        <dbReference type="EMBL" id="KIH71193.1"/>
    </source>
</evidence>
<dbReference type="GO" id="GO:0050118">
    <property type="term" value="F:N-acetyldiaminopimelate deacetylase activity"/>
    <property type="evidence" value="ECO:0007669"/>
    <property type="project" value="UniProtKB-ARBA"/>
</dbReference>
<dbReference type="SUPFAM" id="SSF53187">
    <property type="entry name" value="Zn-dependent exopeptidases"/>
    <property type="match status" value="1"/>
</dbReference>
<organism evidence="3 5">
    <name type="scientific">Salinicoccus roseus</name>
    <dbReference type="NCBI Taxonomy" id="45670"/>
    <lineage>
        <taxon>Bacteria</taxon>
        <taxon>Bacillati</taxon>
        <taxon>Bacillota</taxon>
        <taxon>Bacilli</taxon>
        <taxon>Bacillales</taxon>
        <taxon>Staphylococcaceae</taxon>
        <taxon>Salinicoccus</taxon>
    </lineage>
</organism>
<sequence length="399" mass="43611">MSVKEKLLQKLEEKEERMIAIRRHLHENPELSFEEENTAKYIADFYDGKDVKVTTGAGGGHGVIAEIEGASDGKVIGIRADFDALPIEEEADVPFKSKKKGVMHACGHDMHTAYMLILAESLYELRDEWSGTIKVIHQHAEEVPPGGAKGIVESGILDDLDEVYGIHIFPNFEVGEVILAEGESMAGRSNFDLKIQGKGGHAAMPSTAKDALVAGAHFVTQVQTVVSRRMDPADLVVVTVASFDAPGGYNVIQDSVTLRGTVRYMSEKNKVPAYEAIKGIAESLESAFGVTVDLDYKYDYPVLYNTPELAHAVEDILKPNVGGYLKGVEFGKPLSGSEDFAYYLEKTPGAFYYIGAKPEGVDEPYMNHHPKFEANEGALLMSAKTLGEVVLGRLQQDSR</sequence>
<dbReference type="EMBL" id="JXII01000003">
    <property type="protein sequence ID" value="KIH71193.1"/>
    <property type="molecule type" value="Genomic_DNA"/>
</dbReference>
<dbReference type="InterPro" id="IPR017439">
    <property type="entry name" value="Amidohydrolase"/>
</dbReference>
<dbReference type="GO" id="GO:0019877">
    <property type="term" value="P:diaminopimelate biosynthetic process"/>
    <property type="evidence" value="ECO:0007669"/>
    <property type="project" value="UniProtKB-ARBA"/>
</dbReference>
<name>A0A0C2DMD6_9STAP</name>
<comment type="cofactor">
    <cofactor evidence="2">
        <name>Mn(2+)</name>
        <dbReference type="ChEBI" id="CHEBI:29035"/>
    </cofactor>
    <text evidence="2">The Mn(2+) ion enhances activity.</text>
</comment>
<dbReference type="GeneID" id="77844686"/>
<accession>A0A0C2DMD6</accession>
<reference evidence="4" key="2">
    <citation type="submission" date="2020-04" db="EMBL/GenBank/DDBJ databases">
        <authorList>
            <person name="Tanveer F."/>
            <person name="Xie Y."/>
            <person name="Shinwari Z.K."/>
        </authorList>
    </citation>
    <scope>NUCLEOTIDE SEQUENCE</scope>
    <source>
        <strain evidence="4">MOSEL-ME25</strain>
    </source>
</reference>
<dbReference type="GO" id="GO:0046872">
    <property type="term" value="F:metal ion binding"/>
    <property type="evidence" value="ECO:0007669"/>
    <property type="project" value="UniProtKB-KW"/>
</dbReference>
<dbReference type="OrthoDB" id="2985724at2"/>
<dbReference type="InterPro" id="IPR036264">
    <property type="entry name" value="Bact_exopeptidase_dim_dom"/>
</dbReference>
<protein>
    <submittedName>
        <fullName evidence="3">Amidohydrolase</fullName>
    </submittedName>
</protein>
<dbReference type="Proteomes" id="UP000031546">
    <property type="component" value="Unassembled WGS sequence"/>
</dbReference>
<dbReference type="AlphaFoldDB" id="A0A0C2DMD6"/>
<evidence type="ECO:0000313" key="6">
    <source>
        <dbReference type="Proteomes" id="UP000527860"/>
    </source>
</evidence>
<evidence type="ECO:0000256" key="2">
    <source>
        <dbReference type="PIRSR" id="PIRSR005962-1"/>
    </source>
</evidence>
<comment type="caution">
    <text evidence="3">The sequence shown here is derived from an EMBL/GenBank/DDBJ whole genome shotgun (WGS) entry which is preliminary data.</text>
</comment>
<evidence type="ECO:0000256" key="1">
    <source>
        <dbReference type="ARBA" id="ARBA00022801"/>
    </source>
</evidence>
<dbReference type="Gene3D" id="3.40.630.10">
    <property type="entry name" value="Zn peptidases"/>
    <property type="match status" value="1"/>
</dbReference>
<dbReference type="RefSeq" id="WP_040105317.1">
    <property type="nucleotide sequence ID" value="NZ_JABEVU030000001.1"/>
</dbReference>